<evidence type="ECO:0000259" key="1">
    <source>
        <dbReference type="PROSITE" id="PS50206"/>
    </source>
</evidence>
<dbReference type="GO" id="GO:0016116">
    <property type="term" value="P:carotenoid metabolic process"/>
    <property type="evidence" value="ECO:0007669"/>
    <property type="project" value="InterPro"/>
</dbReference>
<dbReference type="InterPro" id="IPR045892">
    <property type="entry name" value="CrtISO-like"/>
</dbReference>
<evidence type="ECO:0000313" key="3">
    <source>
        <dbReference type="Proteomes" id="UP000439752"/>
    </source>
</evidence>
<name>A0A653IGT9_9BACL</name>
<protein>
    <submittedName>
        <fullName evidence="2">FAD-dependent oxidoreductase</fullName>
    </submittedName>
</protein>
<organism evidence="2 3">
    <name type="scientific">Exiguobacterium oxidotolerans</name>
    <dbReference type="NCBI Taxonomy" id="223958"/>
    <lineage>
        <taxon>Bacteria</taxon>
        <taxon>Bacillati</taxon>
        <taxon>Bacillota</taxon>
        <taxon>Bacilli</taxon>
        <taxon>Bacillales</taxon>
        <taxon>Bacillales Family XII. Incertae Sedis</taxon>
        <taxon>Exiguobacterium</taxon>
    </lineage>
</organism>
<dbReference type="PROSITE" id="PS50206">
    <property type="entry name" value="RHODANESE_3"/>
    <property type="match status" value="1"/>
</dbReference>
<dbReference type="RefSeq" id="WP_159173771.1">
    <property type="nucleotide sequence ID" value="NZ_LR732312.1"/>
</dbReference>
<keyword evidence="3" id="KW-1185">Reference proteome</keyword>
<dbReference type="InterPro" id="IPR002937">
    <property type="entry name" value="Amino_oxidase"/>
</dbReference>
<reference evidence="2 3" key="1">
    <citation type="submission" date="2019-10" db="EMBL/GenBank/DDBJ databases">
        <authorList>
            <person name="Karimi E."/>
        </authorList>
    </citation>
    <scope>NUCLEOTIDE SEQUENCE [LARGE SCALE GENOMIC DNA]</scope>
    <source>
        <strain evidence="2">Exiguobacterium sp. 9Y</strain>
    </source>
</reference>
<dbReference type="Gene3D" id="3.50.50.60">
    <property type="entry name" value="FAD/NAD(P)-binding domain"/>
    <property type="match status" value="2"/>
</dbReference>
<dbReference type="PANTHER" id="PTHR46313:SF3">
    <property type="entry name" value="PROLYCOPENE ISOMERASE, CHLOROPLASTIC"/>
    <property type="match status" value="1"/>
</dbReference>
<evidence type="ECO:0000313" key="2">
    <source>
        <dbReference type="EMBL" id="VWX37863.1"/>
    </source>
</evidence>
<dbReference type="Proteomes" id="UP000439752">
    <property type="component" value="Unassembled WGS sequence"/>
</dbReference>
<dbReference type="EMBL" id="CABWKQ010000030">
    <property type="protein sequence ID" value="VWX37863.1"/>
    <property type="molecule type" value="Genomic_DNA"/>
</dbReference>
<gene>
    <name evidence="2" type="ORF">EXIGUO9Y_360140</name>
</gene>
<dbReference type="PANTHER" id="PTHR46313">
    <property type="match status" value="1"/>
</dbReference>
<feature type="domain" description="Rhodanese" evidence="1">
    <location>
        <begin position="8"/>
        <end position="45"/>
    </location>
</feature>
<dbReference type="AlphaFoldDB" id="A0A653IGT9"/>
<dbReference type="SUPFAM" id="SSF51905">
    <property type="entry name" value="FAD/NAD(P)-binding domain"/>
    <property type="match status" value="1"/>
</dbReference>
<accession>A0A653IGT9</accession>
<dbReference type="InterPro" id="IPR001763">
    <property type="entry name" value="Rhodanese-like_dom"/>
</dbReference>
<dbReference type="InterPro" id="IPR036188">
    <property type="entry name" value="FAD/NAD-bd_sf"/>
</dbReference>
<dbReference type="GO" id="GO:0016491">
    <property type="term" value="F:oxidoreductase activity"/>
    <property type="evidence" value="ECO:0007669"/>
    <property type="project" value="InterPro"/>
</dbReference>
<proteinExistence type="predicted"/>
<sequence length="485" mass="53163">MKRVAIIGGGIAGVTAAALLAREGHDVTLLEGSREWGGSAGKFTRKELTYPVGATLGMGFQRGGIHDRILRHLGLNVETELLDLVMTIKIDGHDIAYYRDRARFIGELQDVFPQQAQQIGTFFEEIDKIQRHVAPLMESLPALPVRTLHDAQLILKEAQSSLPLLPYVTQTVGQVLRRHGLEGSVFARLVDGILLDSMQTGQEASALLGAVALSIYHDGAYYVPGGLYRVAEILKESAEHDGATMLLGRKITSVKQTADGFLLEDRRGRLVLADVVIGALPLEAMQRLVSPPLQQTLKRTYARQRKLAQWATFTYYAAFPEKLVTSDSAFRQIHDERLPSGHAFLSLSRSGDVKRAPEGVRTLTMSCHVPIGYFDATDNVHYGHQIESMQDVFETIVEQEFPGFREQVIERHPGGPGAWVRYTSRPDGGVGGYPQLRSTSLFRAASFRTGVPNLYVIGDTIFPGAGTIGASTSAIHVARQLGVKI</sequence>
<dbReference type="Pfam" id="PF01593">
    <property type="entry name" value="Amino_oxidase"/>
    <property type="match status" value="1"/>
</dbReference>